<dbReference type="SUPFAM" id="SSF48452">
    <property type="entry name" value="TPR-like"/>
    <property type="match status" value="1"/>
</dbReference>
<dbReference type="OrthoDB" id="95751at2"/>
<gene>
    <name evidence="1" type="ORF">FG384_18915</name>
</gene>
<sequence length="174" mass="19965">MEKLEALKETLIEGQKLSMQGSLDRRAPAKKAVPFLLEARQGLKDYVIENGTNPLAWRLLSQAEECLLNYNNAIYCLERAMELDKKNQKDLKRFALLKDYGGMWNELNLSAEQLESLGLFLDEMLNADDCDHSLKFTKRWLEENMPKSKISKIVKAMQNQGGYCDCEVRSNVVD</sequence>
<proteinExistence type="predicted"/>
<evidence type="ECO:0000313" key="2">
    <source>
        <dbReference type="Proteomes" id="UP000316626"/>
    </source>
</evidence>
<reference evidence="1 2" key="1">
    <citation type="submission" date="2019-06" db="EMBL/GenBank/DDBJ databases">
        <title>Psychrobacillus vulpis sp. nov., a new species isolated from feces of a red fox that inhabits in The Tablas de Daimiel Natural Park, Albacete, Spain.</title>
        <authorList>
            <person name="Rodriguez M."/>
            <person name="Reina J.C."/>
            <person name="Bejar V."/>
            <person name="Llamas I."/>
        </authorList>
    </citation>
    <scope>NUCLEOTIDE SEQUENCE [LARGE SCALE GENOMIC DNA]</scope>
    <source>
        <strain evidence="1 2">Z8</strain>
    </source>
</reference>
<dbReference type="Proteomes" id="UP000316626">
    <property type="component" value="Unassembled WGS sequence"/>
</dbReference>
<dbReference type="Pfam" id="PF10905">
    <property type="entry name" value="DUF2695"/>
    <property type="match status" value="1"/>
</dbReference>
<protein>
    <submittedName>
        <fullName evidence="1">DUF2695 domain-containing protein</fullName>
    </submittedName>
</protein>
<dbReference type="EMBL" id="VDGI01000036">
    <property type="protein sequence ID" value="TQR16332.1"/>
    <property type="molecule type" value="Genomic_DNA"/>
</dbReference>
<keyword evidence="2" id="KW-1185">Reference proteome</keyword>
<dbReference type="Gene3D" id="1.25.40.10">
    <property type="entry name" value="Tetratricopeptide repeat domain"/>
    <property type="match status" value="1"/>
</dbReference>
<accession>A0A544TFU2</accession>
<name>A0A544TFU2_9BACI</name>
<dbReference type="InterPro" id="IPR024248">
    <property type="entry name" value="DUF2695"/>
</dbReference>
<comment type="caution">
    <text evidence="1">The sequence shown here is derived from an EMBL/GenBank/DDBJ whole genome shotgun (WGS) entry which is preliminary data.</text>
</comment>
<dbReference type="AlphaFoldDB" id="A0A544TFU2"/>
<dbReference type="RefSeq" id="WP_142644242.1">
    <property type="nucleotide sequence ID" value="NZ_VDGI01000036.1"/>
</dbReference>
<dbReference type="InterPro" id="IPR011990">
    <property type="entry name" value="TPR-like_helical_dom_sf"/>
</dbReference>
<evidence type="ECO:0000313" key="1">
    <source>
        <dbReference type="EMBL" id="TQR16332.1"/>
    </source>
</evidence>
<organism evidence="1 2">
    <name type="scientific">Psychrobacillus vulpis</name>
    <dbReference type="NCBI Taxonomy" id="2325572"/>
    <lineage>
        <taxon>Bacteria</taxon>
        <taxon>Bacillati</taxon>
        <taxon>Bacillota</taxon>
        <taxon>Bacilli</taxon>
        <taxon>Bacillales</taxon>
        <taxon>Bacillaceae</taxon>
        <taxon>Psychrobacillus</taxon>
    </lineage>
</organism>